<dbReference type="GO" id="GO:0017038">
    <property type="term" value="P:protein import"/>
    <property type="evidence" value="ECO:0007669"/>
    <property type="project" value="InterPro"/>
</dbReference>
<dbReference type="SUPFAM" id="SSF52540">
    <property type="entry name" value="P-loop containing nucleoside triphosphate hydrolases"/>
    <property type="match status" value="2"/>
</dbReference>
<dbReference type="PROSITE" id="PS51196">
    <property type="entry name" value="SECA_MOTOR_DEAD"/>
    <property type="match status" value="1"/>
</dbReference>
<gene>
    <name evidence="12" type="primary">secA</name>
    <name evidence="17" type="ORF">A3A40_01515</name>
</gene>
<dbReference type="PROSITE" id="PS01312">
    <property type="entry name" value="SECA"/>
    <property type="match status" value="1"/>
</dbReference>
<dbReference type="GO" id="GO:0005829">
    <property type="term" value="C:cytosol"/>
    <property type="evidence" value="ECO:0007669"/>
    <property type="project" value="TreeGrafter"/>
</dbReference>
<keyword evidence="6 12" id="KW-0547">Nucleotide-binding</keyword>
<keyword evidence="11 12" id="KW-0472">Membrane</keyword>
<comment type="subunit">
    <text evidence="12">Monomer and homodimer. Part of the essential Sec protein translocation apparatus which comprises SecA, SecYEG and auxiliary proteins SecDF. Other proteins may also be involved.</text>
</comment>
<organism evidence="17 18">
    <name type="scientific">Candidatus Kaiserbacteria bacterium RIFCSPLOWO2_01_FULL_54_20</name>
    <dbReference type="NCBI Taxonomy" id="1798513"/>
    <lineage>
        <taxon>Bacteria</taxon>
        <taxon>Candidatus Kaiseribacteriota</taxon>
    </lineage>
</organism>
<dbReference type="GO" id="GO:0008564">
    <property type="term" value="F:protein-exporting ATPase activity"/>
    <property type="evidence" value="ECO:0007669"/>
    <property type="project" value="UniProtKB-EC"/>
</dbReference>
<dbReference type="Gene3D" id="3.40.50.300">
    <property type="entry name" value="P-loop containing nucleotide triphosphate hydrolases"/>
    <property type="match status" value="3"/>
</dbReference>
<dbReference type="InterPro" id="IPR000185">
    <property type="entry name" value="SecA"/>
</dbReference>
<dbReference type="InterPro" id="IPR014018">
    <property type="entry name" value="SecA_motor_DEAD"/>
</dbReference>
<feature type="binding site" evidence="12">
    <location>
        <begin position="103"/>
        <end position="107"/>
    </location>
    <ligand>
        <name>ATP</name>
        <dbReference type="ChEBI" id="CHEBI:30616"/>
    </ligand>
</feature>
<evidence type="ECO:0000256" key="10">
    <source>
        <dbReference type="ARBA" id="ARBA00023010"/>
    </source>
</evidence>
<comment type="subcellular location">
    <subcellularLocation>
        <location evidence="12">Cell membrane</location>
        <topology evidence="12">Peripheral membrane protein</topology>
        <orientation evidence="12">Cytoplasmic side</orientation>
    </subcellularLocation>
    <subcellularLocation>
        <location evidence="12">Cytoplasm</location>
    </subcellularLocation>
    <subcellularLocation>
        <location evidence="1">Membrane</location>
        <topology evidence="1">Peripheral membrane protein</topology>
    </subcellularLocation>
    <text evidence="12">Distribution is 50-50.</text>
</comment>
<comment type="caution">
    <text evidence="17">The sequence shown here is derived from an EMBL/GenBank/DDBJ whole genome shotgun (WGS) entry which is preliminary data.</text>
</comment>
<evidence type="ECO:0000259" key="16">
    <source>
        <dbReference type="PROSITE" id="PS51196"/>
    </source>
</evidence>
<feature type="binding site" evidence="12">
    <location>
        <position position="526"/>
    </location>
    <ligand>
        <name>ATP</name>
        <dbReference type="ChEBI" id="CHEBI:30616"/>
    </ligand>
</feature>
<dbReference type="InterPro" id="IPR001650">
    <property type="entry name" value="Helicase_C-like"/>
</dbReference>
<comment type="similarity">
    <text evidence="2 12 13">Belongs to the SecA family.</text>
</comment>
<dbReference type="InterPro" id="IPR044722">
    <property type="entry name" value="SecA_SF2_C"/>
</dbReference>
<evidence type="ECO:0000256" key="2">
    <source>
        <dbReference type="ARBA" id="ARBA00007650"/>
    </source>
</evidence>
<dbReference type="InterPro" id="IPR011116">
    <property type="entry name" value="SecA_Wing/Scaffold"/>
</dbReference>
<evidence type="ECO:0000313" key="18">
    <source>
        <dbReference type="Proteomes" id="UP000178427"/>
    </source>
</evidence>
<dbReference type="CDD" id="cd17928">
    <property type="entry name" value="DEXDc_SecA"/>
    <property type="match status" value="1"/>
</dbReference>
<dbReference type="Gene3D" id="1.10.3060.10">
    <property type="entry name" value="Helical scaffold and wing domains of SecA"/>
    <property type="match status" value="2"/>
</dbReference>
<dbReference type="GO" id="GO:0031522">
    <property type="term" value="C:cell envelope Sec protein transport complex"/>
    <property type="evidence" value="ECO:0007669"/>
    <property type="project" value="TreeGrafter"/>
</dbReference>
<dbReference type="PANTHER" id="PTHR30612:SF0">
    <property type="entry name" value="CHLOROPLAST PROTEIN-TRANSPORTING ATPASE"/>
    <property type="match status" value="1"/>
</dbReference>
<dbReference type="EMBL" id="MFMA01000039">
    <property type="protein sequence ID" value="OGG73752.1"/>
    <property type="molecule type" value="Genomic_DNA"/>
</dbReference>
<evidence type="ECO:0000256" key="7">
    <source>
        <dbReference type="ARBA" id="ARBA00022840"/>
    </source>
</evidence>
<keyword evidence="10 12" id="KW-0811">Translocation</keyword>
<dbReference type="FunFam" id="3.40.50.300:FF:000429">
    <property type="entry name" value="Preprotein translocase subunit SecA"/>
    <property type="match status" value="1"/>
</dbReference>
<evidence type="ECO:0000256" key="5">
    <source>
        <dbReference type="ARBA" id="ARBA00022490"/>
    </source>
</evidence>
<evidence type="ECO:0000256" key="11">
    <source>
        <dbReference type="ARBA" id="ARBA00023136"/>
    </source>
</evidence>
<dbReference type="PROSITE" id="PS51192">
    <property type="entry name" value="HELICASE_ATP_BIND_1"/>
    <property type="match status" value="1"/>
</dbReference>
<evidence type="ECO:0000259" key="15">
    <source>
        <dbReference type="PROSITE" id="PS51194"/>
    </source>
</evidence>
<dbReference type="GO" id="GO:0043952">
    <property type="term" value="P:protein transport by the Sec complex"/>
    <property type="evidence" value="ECO:0007669"/>
    <property type="project" value="TreeGrafter"/>
</dbReference>
<dbReference type="EC" id="7.4.2.8" evidence="12"/>
<evidence type="ECO:0000256" key="8">
    <source>
        <dbReference type="ARBA" id="ARBA00022927"/>
    </source>
</evidence>
<dbReference type="NCBIfam" id="TIGR00963">
    <property type="entry name" value="secA"/>
    <property type="match status" value="1"/>
</dbReference>
<dbReference type="SUPFAM" id="SSF81886">
    <property type="entry name" value="Helical scaffold and wing domains of SecA"/>
    <property type="match status" value="1"/>
</dbReference>
<keyword evidence="7 12" id="KW-0067">ATP-binding</keyword>
<evidence type="ECO:0000256" key="6">
    <source>
        <dbReference type="ARBA" id="ARBA00022741"/>
    </source>
</evidence>
<dbReference type="InterPro" id="IPR027417">
    <property type="entry name" value="P-loop_NTPase"/>
</dbReference>
<evidence type="ECO:0000256" key="9">
    <source>
        <dbReference type="ARBA" id="ARBA00022967"/>
    </source>
</evidence>
<dbReference type="STRING" id="1798513.A3A40_01515"/>
<dbReference type="HAMAP" id="MF_01382">
    <property type="entry name" value="SecA"/>
    <property type="match status" value="1"/>
</dbReference>
<dbReference type="InterPro" id="IPR011130">
    <property type="entry name" value="SecA_preprotein_X-link_dom"/>
</dbReference>
<reference evidence="17 18" key="1">
    <citation type="journal article" date="2016" name="Nat. Commun.">
        <title>Thousands of microbial genomes shed light on interconnected biogeochemical processes in an aquifer system.</title>
        <authorList>
            <person name="Anantharaman K."/>
            <person name="Brown C.T."/>
            <person name="Hug L.A."/>
            <person name="Sharon I."/>
            <person name="Castelle C.J."/>
            <person name="Probst A.J."/>
            <person name="Thomas B.C."/>
            <person name="Singh A."/>
            <person name="Wilkins M.J."/>
            <person name="Karaoz U."/>
            <person name="Brodie E.L."/>
            <person name="Williams K.H."/>
            <person name="Hubbard S.S."/>
            <person name="Banfield J.F."/>
        </authorList>
    </citation>
    <scope>NUCLEOTIDE SEQUENCE [LARGE SCALE GENOMIC DNA]</scope>
</reference>
<dbReference type="SMART" id="SM00957">
    <property type="entry name" value="SecA_DEAD"/>
    <property type="match status" value="1"/>
</dbReference>
<dbReference type="InterPro" id="IPR036670">
    <property type="entry name" value="SecA_X-link_sf"/>
</dbReference>
<dbReference type="Pfam" id="PF07517">
    <property type="entry name" value="SecA_DEAD"/>
    <property type="match status" value="1"/>
</dbReference>
<accession>A0A1F6EKC0</accession>
<feature type="domain" description="SecA family profile" evidence="16">
    <location>
        <begin position="1"/>
        <end position="613"/>
    </location>
</feature>
<keyword evidence="3 12" id="KW-0813">Transport</keyword>
<dbReference type="GO" id="GO:0065002">
    <property type="term" value="P:intracellular protein transmembrane transport"/>
    <property type="evidence" value="ECO:0007669"/>
    <property type="project" value="UniProtKB-UniRule"/>
</dbReference>
<dbReference type="SUPFAM" id="SSF81767">
    <property type="entry name" value="Pre-protein crosslinking domain of SecA"/>
    <property type="match status" value="1"/>
</dbReference>
<dbReference type="InterPro" id="IPR011115">
    <property type="entry name" value="SecA_DEAD"/>
</dbReference>
<feature type="binding site" evidence="12">
    <location>
        <position position="85"/>
    </location>
    <ligand>
        <name>ATP</name>
        <dbReference type="ChEBI" id="CHEBI:30616"/>
    </ligand>
</feature>
<feature type="domain" description="Helicase C-terminal" evidence="15">
    <location>
        <begin position="451"/>
        <end position="612"/>
    </location>
</feature>
<evidence type="ECO:0000256" key="1">
    <source>
        <dbReference type="ARBA" id="ARBA00004170"/>
    </source>
</evidence>
<dbReference type="GO" id="GO:0006605">
    <property type="term" value="P:protein targeting"/>
    <property type="evidence" value="ECO:0007669"/>
    <property type="project" value="UniProtKB-UniRule"/>
</dbReference>
<proteinExistence type="inferred from homology"/>
<dbReference type="InterPro" id="IPR014001">
    <property type="entry name" value="Helicase_ATP-bd"/>
</dbReference>
<dbReference type="Gene3D" id="3.90.1440.10">
    <property type="entry name" value="SecA, preprotein cross-linking domain"/>
    <property type="match status" value="1"/>
</dbReference>
<feature type="domain" description="Helicase ATP-binding" evidence="14">
    <location>
        <begin position="87"/>
        <end position="279"/>
    </location>
</feature>
<dbReference type="NCBIfam" id="NF009538">
    <property type="entry name" value="PRK12904.1"/>
    <property type="match status" value="1"/>
</dbReference>
<dbReference type="SMART" id="SM00958">
    <property type="entry name" value="SecA_PP_bind"/>
    <property type="match status" value="1"/>
</dbReference>
<keyword evidence="5 12" id="KW-0963">Cytoplasm</keyword>
<keyword evidence="8 12" id="KW-0653">Protein transport</keyword>
<dbReference type="AlphaFoldDB" id="A0A1F6EKC0"/>
<keyword evidence="4 12" id="KW-1003">Cell membrane</keyword>
<dbReference type="GO" id="GO:0005524">
    <property type="term" value="F:ATP binding"/>
    <property type="evidence" value="ECO:0007669"/>
    <property type="project" value="UniProtKB-UniRule"/>
</dbReference>
<evidence type="ECO:0000256" key="13">
    <source>
        <dbReference type="RuleBase" id="RU003874"/>
    </source>
</evidence>
<dbReference type="CDD" id="cd18803">
    <property type="entry name" value="SF2_C_secA"/>
    <property type="match status" value="1"/>
</dbReference>
<evidence type="ECO:0000256" key="4">
    <source>
        <dbReference type="ARBA" id="ARBA00022475"/>
    </source>
</evidence>
<dbReference type="Pfam" id="PF21090">
    <property type="entry name" value="P-loop_SecA"/>
    <property type="match status" value="1"/>
</dbReference>
<dbReference type="PANTHER" id="PTHR30612">
    <property type="entry name" value="SECA INNER MEMBRANE COMPONENT OF SEC PROTEIN SECRETION SYSTEM"/>
    <property type="match status" value="1"/>
</dbReference>
<dbReference type="InterPro" id="IPR036266">
    <property type="entry name" value="SecA_Wing/Scaffold_sf"/>
</dbReference>
<sequence>MSFLGRFFGDENASALRRAEPIVARVNALEERMRELSDETLRAKTIEFKERLERGEALDDLAPEVFAAVREASRRTLKQRHFDVQLIGGMILNQGDIAEMRTGEGKTLVATLPAYLNALSGKGVHVVTVNDYLSRRDAVWMGQIYHFLGLSVGVLNHEASYLYDPSHMSSEAAAEEDAARDSLGAFKVMHDFLRPCTRHESYAADITYGTNNEFGFDYLRDNLEYERPNLRQRGYHYAIVDEIDSILIDEARTPLIISAPVSDAESLYARFSAIAESLVPVEDYEIDEKRHQIALTDSGIEKAEKSLGVENIYTDAGIKFVHHLETAVRAKALYERDKEYVVRDGQVIIVDEFTGRMQPGRRWSEGLHQAIESKEGVPVQQESRTFASITFQNYFRLYEKLSGMTGTAITSSEEFYKVYGLNTVAVPTNRPSARADHDDLIFQTEEGKYRAIAKRVREMHEKGQPVLVGTVSVEKNELLSVHFKQAGIPHEILNAKNHEREGEIIAQAGRTGGVTIATNMAGRGVDIKLGGNPSTEEECQKVKDAGGLFVLGTERHEARRIDNQLRGRSGRQGDPGETQFFVSLEDSLMRVFASDVIKRVMGTFKIPEDEPIYNGMITRSLEKAQKRIEELNFDARKHVLAYDDVLSIQRTSIYARRRELLTGSDEAIDRELMRIAPLEAAPLTGHAEGAGDFLQVVAKKKAELGTAYYPTVRRFLLQTVDFLWVEHLEAMEYLRSSVNLRAYGQRDPLVEYKKEGLKLFQGLEATYAAHVLQIFPNLGLPAQGGQTGAVSAVNREAGSVERAARLITAQQAPSGKKEYGRNDRVVITNGKETKELKYKKAEPLLDTGEWRIAGV</sequence>
<dbReference type="Proteomes" id="UP000178427">
    <property type="component" value="Unassembled WGS sequence"/>
</dbReference>
<keyword evidence="9 12" id="KW-1278">Translocase</keyword>
<dbReference type="GO" id="GO:0005886">
    <property type="term" value="C:plasma membrane"/>
    <property type="evidence" value="ECO:0007669"/>
    <property type="project" value="UniProtKB-SubCell"/>
</dbReference>
<protein>
    <recommendedName>
        <fullName evidence="12 13">Protein translocase subunit SecA</fullName>
        <ecNumber evidence="12">7.4.2.8</ecNumber>
    </recommendedName>
</protein>
<dbReference type="PROSITE" id="PS51194">
    <property type="entry name" value="HELICASE_CTER"/>
    <property type="match status" value="1"/>
</dbReference>
<evidence type="ECO:0000259" key="14">
    <source>
        <dbReference type="PROSITE" id="PS51192"/>
    </source>
</evidence>
<dbReference type="FunFam" id="3.90.1440.10:FF:000002">
    <property type="entry name" value="Protein translocase subunit SecA"/>
    <property type="match status" value="1"/>
</dbReference>
<evidence type="ECO:0000256" key="12">
    <source>
        <dbReference type="HAMAP-Rule" id="MF_01382"/>
    </source>
</evidence>
<dbReference type="InterPro" id="IPR020937">
    <property type="entry name" value="SecA_CS"/>
</dbReference>
<dbReference type="PRINTS" id="PR00906">
    <property type="entry name" value="SECA"/>
</dbReference>
<evidence type="ECO:0000256" key="3">
    <source>
        <dbReference type="ARBA" id="ARBA00022448"/>
    </source>
</evidence>
<name>A0A1F6EKC0_9BACT</name>
<evidence type="ECO:0000313" key="17">
    <source>
        <dbReference type="EMBL" id="OGG73752.1"/>
    </source>
</evidence>
<dbReference type="Pfam" id="PF07516">
    <property type="entry name" value="SecA_SW"/>
    <property type="match status" value="2"/>
</dbReference>
<comment type="catalytic activity">
    <reaction evidence="12">
        <text>ATP + H2O + cellular proteinSide 1 = ADP + phosphate + cellular proteinSide 2.</text>
        <dbReference type="EC" id="7.4.2.8"/>
    </reaction>
</comment>
<dbReference type="Pfam" id="PF01043">
    <property type="entry name" value="SecA_PP_bind"/>
    <property type="match status" value="1"/>
</dbReference>
<comment type="function">
    <text evidence="12">Part of the Sec protein translocase complex. Interacts with the SecYEG preprotein conducting channel. Has a central role in coupling the hydrolysis of ATP to the transfer of proteins into and across the cell membrane, serving as an ATP-driven molecular motor driving the stepwise translocation of polypeptide chains across the membrane.</text>
</comment>